<feature type="transmembrane region" description="Helical" evidence="1">
    <location>
        <begin position="42"/>
        <end position="60"/>
    </location>
</feature>
<dbReference type="InterPro" id="IPR005182">
    <property type="entry name" value="YdbS-like_PH"/>
</dbReference>
<accession>E0SSU8</accession>
<feature type="domain" description="YdbS-like PH" evidence="2">
    <location>
        <begin position="67"/>
        <end position="134"/>
    </location>
</feature>
<reference evidence="3 4" key="1">
    <citation type="journal article" date="2010" name="Stand. Genomic Sci.">
        <title>Complete genome sequence of Ignisphaera aggregans type strain (AQ1.S1).</title>
        <authorList>
            <person name="Goker M."/>
            <person name="Held B."/>
            <person name="Lapidus A."/>
            <person name="Nolan M."/>
            <person name="Spring S."/>
            <person name="Yasawong M."/>
            <person name="Lucas S."/>
            <person name="Glavina Del Rio T."/>
            <person name="Tice H."/>
            <person name="Cheng J.F."/>
            <person name="Goodwin L."/>
            <person name="Tapia R."/>
            <person name="Pitluck S."/>
            <person name="Liolios K."/>
            <person name="Ivanova N."/>
            <person name="Mavromatis K."/>
            <person name="Mikhailova N."/>
            <person name="Pati A."/>
            <person name="Chen A."/>
            <person name="Palaniappan K."/>
            <person name="Brambilla E."/>
            <person name="Land M."/>
            <person name="Hauser L."/>
            <person name="Chang Y.J."/>
            <person name="Jeffries C.D."/>
            <person name="Brettin T."/>
            <person name="Detter J.C."/>
            <person name="Han C."/>
            <person name="Rohde M."/>
            <person name="Sikorski J."/>
            <person name="Woyke T."/>
            <person name="Bristow J."/>
            <person name="Eisen J.A."/>
            <person name="Markowitz V."/>
            <person name="Hugenholtz P."/>
            <person name="Kyrpides N.C."/>
            <person name="Klenk H.P."/>
        </authorList>
    </citation>
    <scope>NUCLEOTIDE SEQUENCE [LARGE SCALE GENOMIC DNA]</scope>
    <source>
        <strain evidence="4">DSM 17230 / JCM 13409 / AQ1.S1</strain>
    </source>
</reference>
<organism evidence="3 4">
    <name type="scientific">Ignisphaera aggregans (strain DSM 17230 / JCM 13409 / AQ1.S1)</name>
    <dbReference type="NCBI Taxonomy" id="583356"/>
    <lineage>
        <taxon>Archaea</taxon>
        <taxon>Thermoproteota</taxon>
        <taxon>Thermoprotei</taxon>
        <taxon>Desulfurococcales</taxon>
        <taxon>Desulfurococcaceae</taxon>
        <taxon>Ignisphaera</taxon>
    </lineage>
</organism>
<evidence type="ECO:0000313" key="4">
    <source>
        <dbReference type="Proteomes" id="UP000001304"/>
    </source>
</evidence>
<dbReference type="Proteomes" id="UP000001304">
    <property type="component" value="Chromosome"/>
</dbReference>
<dbReference type="BioCyc" id="IAGG583356:GHAH-664-MONOMER"/>
<dbReference type="AlphaFoldDB" id="E0SSU8"/>
<dbReference type="PANTHER" id="PTHR34473:SF2">
    <property type="entry name" value="UPF0699 TRANSMEMBRANE PROTEIN YDBT"/>
    <property type="match status" value="1"/>
</dbReference>
<gene>
    <name evidence="3" type="ordered locus">Igag_0667</name>
</gene>
<feature type="transmembrane region" description="Helical" evidence="1">
    <location>
        <begin position="13"/>
        <end position="36"/>
    </location>
</feature>
<evidence type="ECO:0000259" key="2">
    <source>
        <dbReference type="Pfam" id="PF03703"/>
    </source>
</evidence>
<dbReference type="Pfam" id="PF03703">
    <property type="entry name" value="bPH_2"/>
    <property type="match status" value="1"/>
</dbReference>
<proteinExistence type="predicted"/>
<keyword evidence="1" id="KW-1133">Transmembrane helix</keyword>
<dbReference type="KEGG" id="iag:Igag_0667"/>
<keyword evidence="1" id="KW-0472">Membrane</keyword>
<evidence type="ECO:0000256" key="1">
    <source>
        <dbReference type="SAM" id="Phobius"/>
    </source>
</evidence>
<keyword evidence="4" id="KW-1185">Reference proteome</keyword>
<keyword evidence="1" id="KW-0812">Transmembrane</keyword>
<evidence type="ECO:0000313" key="3">
    <source>
        <dbReference type="EMBL" id="ADM27498.1"/>
    </source>
</evidence>
<dbReference type="HOGENOM" id="CLU_113593_0_0_2"/>
<dbReference type="PANTHER" id="PTHR34473">
    <property type="entry name" value="UPF0699 TRANSMEMBRANE PROTEIN YDBS"/>
    <property type="match status" value="1"/>
</dbReference>
<dbReference type="STRING" id="583356.Igag_0667"/>
<protein>
    <submittedName>
        <fullName evidence="3">Membrane-flanked domain</fullName>
    </submittedName>
</protein>
<sequence>MVEEFRPSPKMKLIYWIYFSIYLIPMAVICIVISMASIIAGAIFMVITILIPLIVLAIWIPRFYESIVFRVEDDHVYARYGVWWKVEKRVPYNLVSEVTVRQGPIQRRLGLVNVDVYTPATGVTKPEITLFQLPKDIGLEISSVLRRKVGILSSRERRAIEEEILKELKEIRKLLEERLHR</sequence>
<dbReference type="EMBL" id="CP002098">
    <property type="protein sequence ID" value="ADM27498.1"/>
    <property type="molecule type" value="Genomic_DNA"/>
</dbReference>
<name>E0SSU8_IGNAA</name>